<dbReference type="RefSeq" id="WP_183982492.1">
    <property type="nucleotide sequence ID" value="NZ_JACIEV010000002.1"/>
</dbReference>
<evidence type="ECO:0000256" key="2">
    <source>
        <dbReference type="ARBA" id="ARBA00022679"/>
    </source>
</evidence>
<keyword evidence="2" id="KW-0808">Transferase</keyword>
<protein>
    <submittedName>
        <fullName evidence="3">Exopolysaccharide biosynthesis WecB/TagA/CpsF family protein</fullName>
    </submittedName>
</protein>
<evidence type="ECO:0000313" key="4">
    <source>
        <dbReference type="Proteomes" id="UP000529795"/>
    </source>
</evidence>
<accession>A0A840F851</accession>
<dbReference type="EMBL" id="JACIEV010000002">
    <property type="protein sequence ID" value="MBB4152782.1"/>
    <property type="molecule type" value="Genomic_DNA"/>
</dbReference>
<comment type="caution">
    <text evidence="3">The sequence shown here is derived from an EMBL/GenBank/DDBJ whole genome shotgun (WGS) entry which is preliminary data.</text>
</comment>
<keyword evidence="4" id="KW-1185">Reference proteome</keyword>
<name>A0A840F851_9SPHN</name>
<organism evidence="3 4">
    <name type="scientific">Sphingomonas jinjuensis</name>
    <dbReference type="NCBI Taxonomy" id="535907"/>
    <lineage>
        <taxon>Bacteria</taxon>
        <taxon>Pseudomonadati</taxon>
        <taxon>Pseudomonadota</taxon>
        <taxon>Alphaproteobacteria</taxon>
        <taxon>Sphingomonadales</taxon>
        <taxon>Sphingomonadaceae</taxon>
        <taxon>Sphingomonas</taxon>
    </lineage>
</organism>
<proteinExistence type="predicted"/>
<dbReference type="Pfam" id="PF03808">
    <property type="entry name" value="Glyco_tran_WecG"/>
    <property type="match status" value="1"/>
</dbReference>
<dbReference type="AlphaFoldDB" id="A0A840F851"/>
<evidence type="ECO:0000256" key="1">
    <source>
        <dbReference type="ARBA" id="ARBA00022676"/>
    </source>
</evidence>
<dbReference type="GO" id="GO:0016758">
    <property type="term" value="F:hexosyltransferase activity"/>
    <property type="evidence" value="ECO:0007669"/>
    <property type="project" value="TreeGrafter"/>
</dbReference>
<sequence>MTGFLGIDYDDRSTAAIIDELAARDPGAPFAYLVTPNVDHVVRLHEDQGADRDAVHAAYRTADWCTCDSRILAALARTSGVDLSVVPGSDLTAAIIGSVLRPGDRIALVGGSDSTTAILARMLPGVTIVEHRPPMGLRRNRAAIDDAAAFIAGAGARFVFLAVGSPQQELVAAATRARGDATGIGLCIGAGIEFVTGERKRAPVFLQRLHLEWAHRLLGDPRRLWRRYLVTGPRVFGLALADARRRRRGTSA</sequence>
<gene>
    <name evidence="3" type="ORF">GGQ80_000670</name>
</gene>
<reference evidence="3 4" key="1">
    <citation type="submission" date="2020-08" db="EMBL/GenBank/DDBJ databases">
        <title>Genomic Encyclopedia of Type Strains, Phase IV (KMG-IV): sequencing the most valuable type-strain genomes for metagenomic binning, comparative biology and taxonomic classification.</title>
        <authorList>
            <person name="Goeker M."/>
        </authorList>
    </citation>
    <scope>NUCLEOTIDE SEQUENCE [LARGE SCALE GENOMIC DNA]</scope>
    <source>
        <strain evidence="3 4">YC6723</strain>
    </source>
</reference>
<dbReference type="NCBIfam" id="TIGR00696">
    <property type="entry name" value="wecG_tagA_cpsF"/>
    <property type="match status" value="1"/>
</dbReference>
<dbReference type="Proteomes" id="UP000529795">
    <property type="component" value="Unassembled WGS sequence"/>
</dbReference>
<dbReference type="PANTHER" id="PTHR34136:SF1">
    <property type="entry name" value="UDP-N-ACETYL-D-MANNOSAMINURONIC ACID TRANSFERASE"/>
    <property type="match status" value="1"/>
</dbReference>
<keyword evidence="1" id="KW-0328">Glycosyltransferase</keyword>
<evidence type="ECO:0000313" key="3">
    <source>
        <dbReference type="EMBL" id="MBB4152782.1"/>
    </source>
</evidence>
<dbReference type="PANTHER" id="PTHR34136">
    <property type="match status" value="1"/>
</dbReference>
<dbReference type="InterPro" id="IPR004629">
    <property type="entry name" value="WecG_TagA_CpsF"/>
</dbReference>
<dbReference type="CDD" id="cd06533">
    <property type="entry name" value="Glyco_transf_WecG_TagA"/>
    <property type="match status" value="1"/>
</dbReference>